<feature type="active site" description="Schiff-base intermediate with substrate" evidence="4">
    <location>
        <position position="171"/>
    </location>
</feature>
<evidence type="ECO:0000256" key="4">
    <source>
        <dbReference type="PIRSR" id="PIRSR001365-1"/>
    </source>
</evidence>
<evidence type="ECO:0000313" key="6">
    <source>
        <dbReference type="Proteomes" id="UP000245959"/>
    </source>
</evidence>
<gene>
    <name evidence="5" type="ORF">C8D82_11712</name>
</gene>
<dbReference type="GO" id="GO:0008840">
    <property type="term" value="F:4-hydroxy-tetrahydrodipicolinate synthase activity"/>
    <property type="evidence" value="ECO:0007669"/>
    <property type="project" value="TreeGrafter"/>
</dbReference>
<evidence type="ECO:0000256" key="1">
    <source>
        <dbReference type="ARBA" id="ARBA00007592"/>
    </source>
</evidence>
<dbReference type="GeneID" id="78295652"/>
<accession>A0A2U1AV70</accession>
<dbReference type="Gene3D" id="3.20.20.70">
    <property type="entry name" value="Aldolase class I"/>
    <property type="match status" value="1"/>
</dbReference>
<dbReference type="PANTHER" id="PTHR12128">
    <property type="entry name" value="DIHYDRODIPICOLINATE SYNTHASE"/>
    <property type="match status" value="1"/>
</dbReference>
<dbReference type="RefSeq" id="WP_116884353.1">
    <property type="nucleotide sequence ID" value="NZ_QEKH01000017.1"/>
</dbReference>
<keyword evidence="2 3" id="KW-0456">Lyase</keyword>
<evidence type="ECO:0000256" key="3">
    <source>
        <dbReference type="PIRNR" id="PIRNR001365"/>
    </source>
</evidence>
<proteinExistence type="inferred from homology"/>
<keyword evidence="6" id="KW-1185">Reference proteome</keyword>
<organism evidence="5 6">
    <name type="scientific">Victivallis vadensis</name>
    <dbReference type="NCBI Taxonomy" id="172901"/>
    <lineage>
        <taxon>Bacteria</taxon>
        <taxon>Pseudomonadati</taxon>
        <taxon>Lentisphaerota</taxon>
        <taxon>Lentisphaeria</taxon>
        <taxon>Victivallales</taxon>
        <taxon>Victivallaceae</taxon>
        <taxon>Victivallis</taxon>
    </lineage>
</organism>
<dbReference type="SUPFAM" id="SSF51569">
    <property type="entry name" value="Aldolase"/>
    <property type="match status" value="1"/>
</dbReference>
<name>A0A2U1AV70_9BACT</name>
<dbReference type="InterPro" id="IPR002220">
    <property type="entry name" value="DapA-like"/>
</dbReference>
<comment type="caution">
    <text evidence="5">The sequence shown here is derived from an EMBL/GenBank/DDBJ whole genome shotgun (WGS) entry which is preliminary data.</text>
</comment>
<dbReference type="InterPro" id="IPR013785">
    <property type="entry name" value="Aldolase_TIM"/>
</dbReference>
<reference evidence="5 6" key="1">
    <citation type="submission" date="2018-04" db="EMBL/GenBank/DDBJ databases">
        <title>Genomic Encyclopedia of Type Strains, Phase IV (KMG-IV): sequencing the most valuable type-strain genomes for metagenomic binning, comparative biology and taxonomic classification.</title>
        <authorList>
            <person name="Goeker M."/>
        </authorList>
    </citation>
    <scope>NUCLEOTIDE SEQUENCE [LARGE SCALE GENOMIC DNA]</scope>
    <source>
        <strain evidence="5 6">DSM 14823</strain>
    </source>
</reference>
<dbReference type="AlphaFoldDB" id="A0A2U1AV70"/>
<dbReference type="PANTHER" id="PTHR12128:SF66">
    <property type="entry name" value="4-HYDROXY-2-OXOGLUTARATE ALDOLASE, MITOCHONDRIAL"/>
    <property type="match status" value="1"/>
</dbReference>
<dbReference type="Pfam" id="PF00701">
    <property type="entry name" value="DHDPS"/>
    <property type="match status" value="1"/>
</dbReference>
<dbReference type="CDD" id="cd00408">
    <property type="entry name" value="DHDPS-like"/>
    <property type="match status" value="1"/>
</dbReference>
<comment type="similarity">
    <text evidence="1 3">Belongs to the DapA family.</text>
</comment>
<dbReference type="PIRSF" id="PIRSF001365">
    <property type="entry name" value="DHDPS"/>
    <property type="match status" value="1"/>
</dbReference>
<sequence length="315" mass="34880">MMNSLKKYGVWPVMPTPFTASGQLDRRGCEALIDWYLANRVDGIFTVCLSSEMFDLTAGERLELARLTVKRTGGAVPVVACGGFGDTEAERLRSIRETADAGVDAVVLPLSVLFPPECTLQQVADGLYAIAEKTPDILFGLYECPVPYKRLLSAGQLGRLARDCPRFRFLKDTCCDREQLRAKSAAVAGTGLKIYNANLTTLADSLRDGCAGFSGIAANFFPDALAEFMQLLETDPARADRMQIVFNTLGRNVEFHYPRGAKEYLKQQGLPLTDFCRTPRPGFTAEELEQIRDFGRFVELWKQSGYNLFTQGGQK</sequence>
<evidence type="ECO:0000256" key="2">
    <source>
        <dbReference type="ARBA" id="ARBA00023239"/>
    </source>
</evidence>
<dbReference type="SMART" id="SM01130">
    <property type="entry name" value="DHDPS"/>
    <property type="match status" value="1"/>
</dbReference>
<dbReference type="EMBL" id="QEKH01000017">
    <property type="protein sequence ID" value="PVY40293.1"/>
    <property type="molecule type" value="Genomic_DNA"/>
</dbReference>
<dbReference type="Proteomes" id="UP000245959">
    <property type="component" value="Unassembled WGS sequence"/>
</dbReference>
<protein>
    <submittedName>
        <fullName evidence="5">4-hydroxy-tetrahydrodipicolinate synthase</fullName>
    </submittedName>
</protein>
<evidence type="ECO:0000313" key="5">
    <source>
        <dbReference type="EMBL" id="PVY40293.1"/>
    </source>
</evidence>
<feature type="active site" description="Proton donor/acceptor" evidence="4">
    <location>
        <position position="142"/>
    </location>
</feature>